<evidence type="ECO:0000313" key="1">
    <source>
        <dbReference type="EMBL" id="QJF51415.1"/>
    </source>
</evidence>
<keyword evidence="2" id="KW-1185">Reference proteome</keyword>
<organism evidence="1 2">
    <name type="scientific">Roseobacter ponti</name>
    <dbReference type="NCBI Taxonomy" id="1891787"/>
    <lineage>
        <taxon>Bacteria</taxon>
        <taxon>Pseudomonadati</taxon>
        <taxon>Pseudomonadota</taxon>
        <taxon>Alphaproteobacteria</taxon>
        <taxon>Rhodobacterales</taxon>
        <taxon>Roseobacteraceae</taxon>
        <taxon>Roseobacter</taxon>
    </lineage>
</organism>
<dbReference type="AlphaFoldDB" id="A0A858SRW2"/>
<sequence length="115" mass="12880">MLGVVLWSDPSDRKAVIWCEDQGDLAFLNAPDDVLSKDDFFDAGDLVQFDMDELSSLRRVQNPRLLLEQAGADLPEALKRRSRSFAARPEGPAEVISFSRYEASAGRPRRRVSQA</sequence>
<dbReference type="EMBL" id="CP048788">
    <property type="protein sequence ID" value="QJF51415.1"/>
    <property type="molecule type" value="Genomic_DNA"/>
</dbReference>
<proteinExistence type="predicted"/>
<gene>
    <name evidence="1" type="ORF">G3256_09695</name>
</gene>
<dbReference type="KEGG" id="rpon:G3256_09695"/>
<reference evidence="1 2" key="1">
    <citation type="submission" date="2020-02" db="EMBL/GenBank/DDBJ databases">
        <title>Genome sequence of Roseobacter ponti.</title>
        <authorList>
            <person name="Hollensteiner J."/>
            <person name="Schneider D."/>
            <person name="Poehlein A."/>
            <person name="Daniel R."/>
        </authorList>
    </citation>
    <scope>NUCLEOTIDE SEQUENCE [LARGE SCALE GENOMIC DNA]</scope>
    <source>
        <strain evidence="1 2">DSM 106830</strain>
    </source>
</reference>
<evidence type="ECO:0000313" key="2">
    <source>
        <dbReference type="Proteomes" id="UP000503308"/>
    </source>
</evidence>
<dbReference type="Proteomes" id="UP000503308">
    <property type="component" value="Chromosome"/>
</dbReference>
<dbReference type="RefSeq" id="WP_169640631.1">
    <property type="nucleotide sequence ID" value="NZ_CP048788.1"/>
</dbReference>
<accession>A0A858SRW2</accession>
<name>A0A858SRW2_9RHOB</name>
<protein>
    <submittedName>
        <fullName evidence="1">Uncharacterized protein</fullName>
    </submittedName>
</protein>